<evidence type="ECO:0000313" key="4">
    <source>
        <dbReference type="Proteomes" id="UP000672011"/>
    </source>
</evidence>
<dbReference type="Pfam" id="PF13439">
    <property type="entry name" value="Glyco_transf_4"/>
    <property type="match status" value="1"/>
</dbReference>
<gene>
    <name evidence="3" type="ORF">J9309_07125</name>
</gene>
<organism evidence="3 4">
    <name type="scientific">Faecalibacter bovis</name>
    <dbReference type="NCBI Taxonomy" id="2898187"/>
    <lineage>
        <taxon>Bacteria</taxon>
        <taxon>Pseudomonadati</taxon>
        <taxon>Bacteroidota</taxon>
        <taxon>Flavobacteriia</taxon>
        <taxon>Flavobacteriales</taxon>
        <taxon>Weeksellaceae</taxon>
        <taxon>Faecalibacter</taxon>
    </lineage>
</organism>
<evidence type="ECO:0000313" key="3">
    <source>
        <dbReference type="EMBL" id="QTV04592.1"/>
    </source>
</evidence>
<keyword evidence="4" id="KW-1185">Reference proteome</keyword>
<dbReference type="PANTHER" id="PTHR12526:SF630">
    <property type="entry name" value="GLYCOSYLTRANSFERASE"/>
    <property type="match status" value="1"/>
</dbReference>
<feature type="domain" description="Glycosyl transferase family 1" evidence="1">
    <location>
        <begin position="181"/>
        <end position="335"/>
    </location>
</feature>
<dbReference type="RefSeq" id="WP_230475217.1">
    <property type="nucleotide sequence ID" value="NZ_CP072842.1"/>
</dbReference>
<dbReference type="Gene3D" id="3.40.50.2000">
    <property type="entry name" value="Glycogen Phosphorylase B"/>
    <property type="match status" value="2"/>
</dbReference>
<evidence type="ECO:0000259" key="2">
    <source>
        <dbReference type="Pfam" id="PF13439"/>
    </source>
</evidence>
<dbReference type="PANTHER" id="PTHR12526">
    <property type="entry name" value="GLYCOSYLTRANSFERASE"/>
    <property type="match status" value="1"/>
</dbReference>
<protein>
    <submittedName>
        <fullName evidence="3">Glycosyltransferase</fullName>
    </submittedName>
</protein>
<proteinExistence type="predicted"/>
<name>A0ABX7X9N7_9FLAO</name>
<accession>A0ABX7X9N7</accession>
<evidence type="ECO:0000259" key="1">
    <source>
        <dbReference type="Pfam" id="PF00534"/>
    </source>
</evidence>
<feature type="domain" description="Glycosyltransferase subfamily 4-like N-terminal" evidence="2">
    <location>
        <begin position="15"/>
        <end position="169"/>
    </location>
</feature>
<dbReference type="Pfam" id="PF00534">
    <property type="entry name" value="Glycos_transf_1"/>
    <property type="match status" value="1"/>
</dbReference>
<dbReference type="CDD" id="cd03811">
    <property type="entry name" value="GT4_GT28_WabH-like"/>
    <property type="match status" value="1"/>
</dbReference>
<reference evidence="3 4" key="1">
    <citation type="journal article" date="2021" name="Int. J. Syst. Evol. Microbiol.">
        <title>Faecalibacter bovis sp. nov., isolated from cow faeces.</title>
        <authorList>
            <person name="Li F."/>
            <person name="Zhao W."/>
            <person name="Hong Q."/>
            <person name="Shao Q."/>
            <person name="Song J."/>
            <person name="Yang S."/>
        </authorList>
    </citation>
    <scope>NUCLEOTIDE SEQUENCE [LARGE SCALE GENOMIC DNA]</scope>
    <source>
        <strain evidence="3 4">ZY171143</strain>
    </source>
</reference>
<sequence>MSKKSIYFLLPGLTFGGAERVISILANEIDRAKFEPTIVLFNKKGFPVDQLKSDINVIDFRIDRIRFAIFRVLKLIFNKQPDIVFGGWGEVSVLLAPFIKLFPKIKFIARETNVVSEHVTRKEILFFYRFYNNFHQIIAQSDDMKNDLIQNFRISENRIVKINNPVDFDLINQMKSQTINLGFDKSYKNIVAIGNLSPRKGFDLLLNVMNDLKEENIKLTILGDGAFKEELLQQKETLNLDNVIFKGNVPNPFVYLKEADLFILSSRYEGFPNVLLEAGACGTYSLANNCQGGINEIIQNKINGEIYSIEDTKGFAEKIKTILTENHSSEDIINSIHSRFSKEIIIKKYETIFESI</sequence>
<dbReference type="InterPro" id="IPR028098">
    <property type="entry name" value="Glyco_trans_4-like_N"/>
</dbReference>
<dbReference type="InterPro" id="IPR001296">
    <property type="entry name" value="Glyco_trans_1"/>
</dbReference>
<dbReference type="EMBL" id="CP072842">
    <property type="protein sequence ID" value="QTV04592.1"/>
    <property type="molecule type" value="Genomic_DNA"/>
</dbReference>
<reference evidence="4" key="2">
    <citation type="submission" date="2021-04" db="EMBL/GenBank/DDBJ databases">
        <title>Taxonomy of Flavobacteriaceae bacterium ZY171143.</title>
        <authorList>
            <person name="Li F."/>
        </authorList>
    </citation>
    <scope>NUCLEOTIDE SEQUENCE [LARGE SCALE GENOMIC DNA]</scope>
    <source>
        <strain evidence="4">ZY171143</strain>
    </source>
</reference>
<dbReference type="SUPFAM" id="SSF53756">
    <property type="entry name" value="UDP-Glycosyltransferase/glycogen phosphorylase"/>
    <property type="match status" value="1"/>
</dbReference>
<dbReference type="Proteomes" id="UP000672011">
    <property type="component" value="Chromosome"/>
</dbReference>